<comment type="caution">
    <text evidence="2">The sequence shown here is derived from an EMBL/GenBank/DDBJ whole genome shotgun (WGS) entry which is preliminary data.</text>
</comment>
<dbReference type="RefSeq" id="WP_054539810.1">
    <property type="nucleotide sequence ID" value="NZ_JACIEQ010000003.1"/>
</dbReference>
<accession>A0A840CIN3</accession>
<feature type="transmembrane region" description="Helical" evidence="1">
    <location>
        <begin position="51"/>
        <end position="69"/>
    </location>
</feature>
<proteinExistence type="predicted"/>
<name>A0A840CIN3_9RHOB</name>
<reference evidence="2 3" key="1">
    <citation type="submission" date="2020-08" db="EMBL/GenBank/DDBJ databases">
        <title>Genomic Encyclopedia of Type Strains, Phase IV (KMG-IV): sequencing the most valuable type-strain genomes for metagenomic binning, comparative biology and taxonomic classification.</title>
        <authorList>
            <person name="Goeker M."/>
        </authorList>
    </citation>
    <scope>NUCLEOTIDE SEQUENCE [LARGE SCALE GENOMIC DNA]</scope>
    <source>
        <strain evidence="2 3">DSM 105040</strain>
    </source>
</reference>
<feature type="transmembrane region" description="Helical" evidence="1">
    <location>
        <begin position="81"/>
        <end position="102"/>
    </location>
</feature>
<feature type="transmembrane region" description="Helical" evidence="1">
    <location>
        <begin position="12"/>
        <end position="31"/>
    </location>
</feature>
<dbReference type="AlphaFoldDB" id="A0A840CIN3"/>
<protein>
    <submittedName>
        <fullName evidence="2">Uncharacterized protein</fullName>
    </submittedName>
</protein>
<keyword evidence="1" id="KW-1133">Transmembrane helix</keyword>
<organism evidence="2 3">
    <name type="scientific">Actibacterium naphthalenivorans</name>
    <dbReference type="NCBI Taxonomy" id="1614693"/>
    <lineage>
        <taxon>Bacteria</taxon>
        <taxon>Pseudomonadati</taxon>
        <taxon>Pseudomonadota</taxon>
        <taxon>Alphaproteobacteria</taxon>
        <taxon>Rhodobacterales</taxon>
        <taxon>Roseobacteraceae</taxon>
        <taxon>Actibacterium</taxon>
    </lineage>
</organism>
<keyword evidence="1" id="KW-0812">Transmembrane</keyword>
<keyword evidence="3" id="KW-1185">Reference proteome</keyword>
<sequence length="109" mass="11808">MSVKHGTRPAWGFWLALALWAGVFSYSLWVYQTTPPLGDGFTRGLNRVSGFLGWQVLAALLAFAVFRAGRGLPAGTALARIRLFPMALALLMVAGLVTLTLWSQLRGMG</sequence>
<evidence type="ECO:0000313" key="2">
    <source>
        <dbReference type="EMBL" id="MBB4022636.1"/>
    </source>
</evidence>
<evidence type="ECO:0000313" key="3">
    <source>
        <dbReference type="Proteomes" id="UP000585681"/>
    </source>
</evidence>
<dbReference type="EMBL" id="JACIEQ010000003">
    <property type="protein sequence ID" value="MBB4022636.1"/>
    <property type="molecule type" value="Genomic_DNA"/>
</dbReference>
<gene>
    <name evidence="2" type="ORF">GGR17_002455</name>
</gene>
<evidence type="ECO:0000256" key="1">
    <source>
        <dbReference type="SAM" id="Phobius"/>
    </source>
</evidence>
<dbReference type="Proteomes" id="UP000585681">
    <property type="component" value="Unassembled WGS sequence"/>
</dbReference>
<keyword evidence="1" id="KW-0472">Membrane</keyword>